<organism evidence="2 3">
    <name type="scientific">Nocardia fluminea</name>
    <dbReference type="NCBI Taxonomy" id="134984"/>
    <lineage>
        <taxon>Bacteria</taxon>
        <taxon>Bacillati</taxon>
        <taxon>Actinomycetota</taxon>
        <taxon>Actinomycetes</taxon>
        <taxon>Mycobacteriales</taxon>
        <taxon>Nocardiaceae</taxon>
        <taxon>Nocardia</taxon>
    </lineage>
</organism>
<evidence type="ECO:0000313" key="3">
    <source>
        <dbReference type="Proteomes" id="UP000233766"/>
    </source>
</evidence>
<reference evidence="2 3" key="1">
    <citation type="submission" date="2017-12" db="EMBL/GenBank/DDBJ databases">
        <title>Sequencing the genomes of 1000 Actinobacteria strains.</title>
        <authorList>
            <person name="Klenk H.-P."/>
        </authorList>
    </citation>
    <scope>NUCLEOTIDE SEQUENCE [LARGE SCALE GENOMIC DNA]</scope>
    <source>
        <strain evidence="2 3">DSM 44489</strain>
    </source>
</reference>
<dbReference type="Proteomes" id="UP000233766">
    <property type="component" value="Unassembled WGS sequence"/>
</dbReference>
<dbReference type="EMBL" id="PJMW01000002">
    <property type="protein sequence ID" value="PKV79744.1"/>
    <property type="molecule type" value="Genomic_DNA"/>
</dbReference>
<name>A0A2N3VDN0_9NOCA</name>
<proteinExistence type="predicted"/>
<gene>
    <name evidence="2" type="ORF">ATK86_4155</name>
</gene>
<sequence length="200" mass="22277">MSTEYDRTETDSRTDDIERDNLGERDAAEKRGEHHVIDTEVIEPDSGRDPKTSPTVDGGSDTAFVAGSGAATADETREDHRRDDSDIAAAGSTEREPVVQQQSPATDAEDDVVPLFDEKSLEHLRGRWRDLQGTFVDDPHDAVFKADELVTELIHELTSTYAARKGIIADRWSDSPDTESLRRALRSYRSFFNQLLTPTA</sequence>
<feature type="compositionally biased region" description="Basic and acidic residues" evidence="1">
    <location>
        <begin position="1"/>
        <end position="38"/>
    </location>
</feature>
<evidence type="ECO:0000256" key="1">
    <source>
        <dbReference type="SAM" id="MobiDB-lite"/>
    </source>
</evidence>
<accession>A0A2N3VDN0</accession>
<keyword evidence="3" id="KW-1185">Reference proteome</keyword>
<dbReference type="OrthoDB" id="123178at2"/>
<dbReference type="AlphaFoldDB" id="A0A2N3VDN0"/>
<protein>
    <submittedName>
        <fullName evidence="2">Uncharacterized protein</fullName>
    </submittedName>
</protein>
<feature type="compositionally biased region" description="Basic and acidic residues" evidence="1">
    <location>
        <begin position="74"/>
        <end position="85"/>
    </location>
</feature>
<comment type="caution">
    <text evidence="2">The sequence shown here is derived from an EMBL/GenBank/DDBJ whole genome shotgun (WGS) entry which is preliminary data.</text>
</comment>
<evidence type="ECO:0000313" key="2">
    <source>
        <dbReference type="EMBL" id="PKV79744.1"/>
    </source>
</evidence>
<dbReference type="RefSeq" id="WP_101465822.1">
    <property type="nucleotide sequence ID" value="NZ_PJMW01000002.1"/>
</dbReference>
<feature type="region of interest" description="Disordered" evidence="1">
    <location>
        <begin position="1"/>
        <end position="110"/>
    </location>
</feature>